<evidence type="ECO:0000313" key="6">
    <source>
        <dbReference type="EMBL" id="OQR94742.1"/>
    </source>
</evidence>
<evidence type="ECO:0000256" key="2">
    <source>
        <dbReference type="ARBA" id="ARBA00022946"/>
    </source>
</evidence>
<gene>
    <name evidence="6" type="ORF">ACHHYP_00952</name>
</gene>
<evidence type="ECO:0000256" key="3">
    <source>
        <dbReference type="ARBA" id="ARBA00023128"/>
    </source>
</evidence>
<feature type="domain" description="CAF17 C-terminal" evidence="5">
    <location>
        <begin position="231"/>
        <end position="332"/>
    </location>
</feature>
<proteinExistence type="predicted"/>
<accession>A0A1V9Z9X4</accession>
<evidence type="ECO:0000259" key="5">
    <source>
        <dbReference type="Pfam" id="PF25455"/>
    </source>
</evidence>
<dbReference type="PANTHER" id="PTHR22602:SF0">
    <property type="entry name" value="TRANSFERASE CAF17, MITOCHONDRIAL-RELATED"/>
    <property type="match status" value="1"/>
</dbReference>
<name>A0A1V9Z9X4_ACHHY</name>
<evidence type="ECO:0000256" key="1">
    <source>
        <dbReference type="ARBA" id="ARBA00004173"/>
    </source>
</evidence>
<dbReference type="InterPro" id="IPR017703">
    <property type="entry name" value="YgfZ/GCV_T_CS"/>
</dbReference>
<sequence>MASVFRSGVARLAQKRLLRVEGADAVKFLQGIFSNDMQAFQARGDARYGGFLNHKGRLLGDAEIVMTAADTFFIACDDAVSADMLKHLKKYKLRSKVKFDDVEDDFQLHAVLPSLRATPEEIAAVHHWQRSVNEAGETLVFADPRNDVFGCKVILPATQSLPIPEGFSEEDEVSSLYRDRRIILGACEGAEHFDGIPLEQNFDMLRGVSFTKGCYVGQELTARTHYKGSIRKRLVPVLFVPSAVSADFSLTDGMHDASWMNSVTPTAPVDIEVGSNIVRTDTDTRVGKITTIANGVNGAVAMMRMEHLVATGVNFVTKDGAYHVHPYVPSWWLPLDASTGKPVQD</sequence>
<dbReference type="PANTHER" id="PTHR22602">
    <property type="entry name" value="TRANSFERASE CAF17, MITOCHONDRIAL-RELATED"/>
    <property type="match status" value="1"/>
</dbReference>
<keyword evidence="3" id="KW-0496">Mitochondrion</keyword>
<dbReference type="SUPFAM" id="SSF103025">
    <property type="entry name" value="Folate-binding domain"/>
    <property type="match status" value="1"/>
</dbReference>
<dbReference type="Pfam" id="PF25455">
    <property type="entry name" value="Beta-barrel_CAF17_C"/>
    <property type="match status" value="1"/>
</dbReference>
<dbReference type="GO" id="GO:0005759">
    <property type="term" value="C:mitochondrial matrix"/>
    <property type="evidence" value="ECO:0007669"/>
    <property type="project" value="TreeGrafter"/>
</dbReference>
<dbReference type="Pfam" id="PF01571">
    <property type="entry name" value="GCV_T"/>
    <property type="match status" value="1"/>
</dbReference>
<dbReference type="InterPro" id="IPR006222">
    <property type="entry name" value="GCVT_N"/>
</dbReference>
<dbReference type="InterPro" id="IPR045179">
    <property type="entry name" value="YgfZ/GcvT"/>
</dbReference>
<dbReference type="STRING" id="1202772.A0A1V9Z9X4"/>
<dbReference type="InterPro" id="IPR057460">
    <property type="entry name" value="CAF17_C"/>
</dbReference>
<dbReference type="EMBL" id="JNBR01000352">
    <property type="protein sequence ID" value="OQR94742.1"/>
    <property type="molecule type" value="Genomic_DNA"/>
</dbReference>
<dbReference type="AlphaFoldDB" id="A0A1V9Z9X4"/>
<organism evidence="6 7">
    <name type="scientific">Achlya hypogyna</name>
    <name type="common">Oomycete</name>
    <name type="synonym">Protoachlya hypogyna</name>
    <dbReference type="NCBI Taxonomy" id="1202772"/>
    <lineage>
        <taxon>Eukaryota</taxon>
        <taxon>Sar</taxon>
        <taxon>Stramenopiles</taxon>
        <taxon>Oomycota</taxon>
        <taxon>Saprolegniomycetes</taxon>
        <taxon>Saprolegniales</taxon>
        <taxon>Achlyaceae</taxon>
        <taxon>Achlya</taxon>
    </lineage>
</organism>
<comment type="subcellular location">
    <subcellularLocation>
        <location evidence="1">Mitochondrion</location>
    </subcellularLocation>
</comment>
<keyword evidence="7" id="KW-1185">Reference proteome</keyword>
<protein>
    <submittedName>
        <fullName evidence="6">Uncharacterized protein</fullName>
    </submittedName>
</protein>
<dbReference type="OrthoDB" id="191995at2759"/>
<evidence type="ECO:0000259" key="4">
    <source>
        <dbReference type="Pfam" id="PF01571"/>
    </source>
</evidence>
<evidence type="ECO:0000313" key="7">
    <source>
        <dbReference type="Proteomes" id="UP000243579"/>
    </source>
</evidence>
<feature type="domain" description="GCVT N-terminal" evidence="4">
    <location>
        <begin position="18"/>
        <end position="110"/>
    </location>
</feature>
<keyword evidence="2" id="KW-0809">Transit peptide</keyword>
<dbReference type="Gene3D" id="3.30.1360.120">
    <property type="entry name" value="Probable tRNA modification gtpase trme, domain 1"/>
    <property type="match status" value="1"/>
</dbReference>
<comment type="caution">
    <text evidence="6">The sequence shown here is derived from an EMBL/GenBank/DDBJ whole genome shotgun (WGS) entry which is preliminary data.</text>
</comment>
<dbReference type="InterPro" id="IPR027266">
    <property type="entry name" value="TrmE/GcvT-like"/>
</dbReference>
<dbReference type="Proteomes" id="UP000243579">
    <property type="component" value="Unassembled WGS sequence"/>
</dbReference>
<dbReference type="GO" id="GO:0016226">
    <property type="term" value="P:iron-sulfur cluster assembly"/>
    <property type="evidence" value="ECO:0007669"/>
    <property type="project" value="TreeGrafter"/>
</dbReference>
<reference evidence="6 7" key="1">
    <citation type="journal article" date="2014" name="Genome Biol. Evol.">
        <title>The secreted proteins of Achlya hypogyna and Thraustotheca clavata identify the ancestral oomycete secretome and reveal gene acquisitions by horizontal gene transfer.</title>
        <authorList>
            <person name="Misner I."/>
            <person name="Blouin N."/>
            <person name="Leonard G."/>
            <person name="Richards T.A."/>
            <person name="Lane C.E."/>
        </authorList>
    </citation>
    <scope>NUCLEOTIDE SEQUENCE [LARGE SCALE GENOMIC DNA]</scope>
    <source>
        <strain evidence="6 7">ATCC 48635</strain>
    </source>
</reference>
<dbReference type="NCBIfam" id="TIGR03317">
    <property type="entry name" value="ygfZ_signature"/>
    <property type="match status" value="1"/>
</dbReference>